<comment type="subcellular location">
    <subcellularLocation>
        <location evidence="1">Secreted</location>
    </subcellularLocation>
</comment>
<evidence type="ECO:0000259" key="6">
    <source>
        <dbReference type="Pfam" id="PF21258"/>
    </source>
</evidence>
<dbReference type="InterPro" id="IPR011050">
    <property type="entry name" value="Pectin_lyase_fold/virulence"/>
</dbReference>
<dbReference type="GO" id="GO:0016837">
    <property type="term" value="F:carbon-oxygen lyase activity, acting on polysaccharides"/>
    <property type="evidence" value="ECO:0007669"/>
    <property type="project" value="TreeGrafter"/>
</dbReference>
<dbReference type="InterPro" id="IPR039448">
    <property type="entry name" value="Beta_helix"/>
</dbReference>
<keyword evidence="2" id="KW-0964">Secreted</keyword>
<dbReference type="Pfam" id="PF13229">
    <property type="entry name" value="Beta_helix"/>
    <property type="match status" value="1"/>
</dbReference>
<evidence type="ECO:0008006" key="9">
    <source>
        <dbReference type="Google" id="ProtNLM"/>
    </source>
</evidence>
<keyword evidence="8" id="KW-1185">Reference proteome</keyword>
<feature type="domain" description="Right handed beta helix" evidence="5">
    <location>
        <begin position="318"/>
        <end position="446"/>
    </location>
</feature>
<comment type="caution">
    <text evidence="7">The sequence shown here is derived from an EMBL/GenBank/DDBJ whole genome shotgun (WGS) entry which is preliminary data.</text>
</comment>
<dbReference type="RefSeq" id="WP_072725669.1">
    <property type="nucleotide sequence ID" value="NZ_BDIS01000016.1"/>
</dbReference>
<dbReference type="InterPro" id="IPR049169">
    <property type="entry name" value="Glyco_hydro_120_ins"/>
</dbReference>
<accession>A0A261FUN2</accession>
<evidence type="ECO:0000313" key="7">
    <source>
        <dbReference type="EMBL" id="OZG62643.1"/>
    </source>
</evidence>
<gene>
    <name evidence="7" type="ORF">BLEM_0560</name>
</gene>
<evidence type="ECO:0000313" key="8">
    <source>
        <dbReference type="Proteomes" id="UP000216352"/>
    </source>
</evidence>
<dbReference type="OrthoDB" id="9765222at2"/>
<keyword evidence="3" id="KW-0732">Signal</keyword>
<dbReference type="InterPro" id="IPR012334">
    <property type="entry name" value="Pectin_lyas_fold"/>
</dbReference>
<dbReference type="PANTHER" id="PTHR40088">
    <property type="entry name" value="PECTATE LYASE (EUROFUNG)"/>
    <property type="match status" value="1"/>
</dbReference>
<dbReference type="AlphaFoldDB" id="A0A261FUN2"/>
<dbReference type="STRING" id="1603886.GCA_001895165_01264"/>
<dbReference type="SUPFAM" id="SSF51126">
    <property type="entry name" value="Pectin lyase-like"/>
    <property type="match status" value="1"/>
</dbReference>
<dbReference type="Proteomes" id="UP000216352">
    <property type="component" value="Unassembled WGS sequence"/>
</dbReference>
<proteinExistence type="predicted"/>
<dbReference type="PANTHER" id="PTHR40088:SF2">
    <property type="entry name" value="SECRETED SUGAR HYDROLASE"/>
    <property type="match status" value="1"/>
</dbReference>
<evidence type="ECO:0000256" key="2">
    <source>
        <dbReference type="ARBA" id="ARBA00022525"/>
    </source>
</evidence>
<dbReference type="EMBL" id="MWWX01000004">
    <property type="protein sequence ID" value="OZG62643.1"/>
    <property type="molecule type" value="Genomic_DNA"/>
</dbReference>
<evidence type="ECO:0000256" key="3">
    <source>
        <dbReference type="ARBA" id="ARBA00022729"/>
    </source>
</evidence>
<dbReference type="GO" id="GO:0005576">
    <property type="term" value="C:extracellular region"/>
    <property type="evidence" value="ECO:0007669"/>
    <property type="project" value="UniProtKB-SubCell"/>
</dbReference>
<evidence type="ECO:0000256" key="1">
    <source>
        <dbReference type="ARBA" id="ARBA00004613"/>
    </source>
</evidence>
<dbReference type="InterPro" id="IPR052052">
    <property type="entry name" value="Polysaccharide_Lyase_9"/>
</dbReference>
<name>A0A261FUN2_9BIFI</name>
<dbReference type="Pfam" id="PF21258">
    <property type="entry name" value="Glyco_hydro_120_ins"/>
    <property type="match status" value="1"/>
</dbReference>
<evidence type="ECO:0000259" key="5">
    <source>
        <dbReference type="Pfam" id="PF13229"/>
    </source>
</evidence>
<feature type="domain" description="Glycoside hydrolase 120 insertion" evidence="6">
    <location>
        <begin position="82"/>
        <end position="209"/>
    </location>
</feature>
<protein>
    <recommendedName>
        <fullName evidence="9">Right handed beta helix region</fullName>
    </recommendedName>
</protein>
<dbReference type="Gene3D" id="2.60.40.1180">
    <property type="entry name" value="Golgi alpha-mannosidase II"/>
    <property type="match status" value="1"/>
</dbReference>
<feature type="region of interest" description="Disordered" evidence="4">
    <location>
        <begin position="1"/>
        <end position="21"/>
    </location>
</feature>
<reference evidence="7 8" key="1">
    <citation type="journal article" date="2017" name="BMC Genomics">
        <title>Comparative genomic and phylogenomic analyses of the Bifidobacteriaceae family.</title>
        <authorList>
            <person name="Lugli G.A."/>
            <person name="Milani C."/>
            <person name="Turroni F."/>
            <person name="Duranti S."/>
            <person name="Mancabelli L."/>
            <person name="Mangifesta M."/>
            <person name="Ferrario C."/>
            <person name="Modesto M."/>
            <person name="Mattarelli P."/>
            <person name="Jiri K."/>
            <person name="van Sinderen D."/>
            <person name="Ventura M."/>
        </authorList>
    </citation>
    <scope>NUCLEOTIDE SEQUENCE [LARGE SCALE GENOMIC DNA]</scope>
    <source>
        <strain evidence="7 8">DSM 28807</strain>
    </source>
</reference>
<evidence type="ECO:0000256" key="4">
    <source>
        <dbReference type="SAM" id="MobiDB-lite"/>
    </source>
</evidence>
<dbReference type="InterPro" id="IPR013780">
    <property type="entry name" value="Glyco_hydro_b"/>
</dbReference>
<sequence length="654" mass="72968">MTEYHVSSAGEDTGDGSVDRPFATIGRAARIARPGDIVTVHEGVYREEVDPRNGGLSENERIVYRAAEGEGKPVIKGSERLQGWVRLDGHPTVWRAAVPNALFGDFNPFKEVIFGDWLESPKRGEEPDKHLGDVYLNGRSFYEVPTVEDTFDPRMRTEVEDYALKTVGPVLDPDQTRYVWHAEVDEAAGTTTIWANFQDADPNEEFVEISVRRTCFFPSRHHVNYITVRGFEMAQATGDWAPPTAQQWGMVGPNWAYGWIIEDNVLHDAKFSAVSLGKELSSGDNEWARTERKTGYQYQLESVFKALRIGWRKGVVGSHIVRNNHIYDCGQNAIVGHMGCAFSRIEHNRIRRIAQKHEFFGWEVAGIKFHAAIDTVIDHNDIADCSLGLWMDWQTQGTRISRNIMHRNVRDMMIEVSHGPYLVDDNIFASPVTFQNWSQGGAFVNNLICGAIDLYTVPDRSTPYHFPHSTEVAGCAVVSGGDDRYRGNVFAPQWEEAVVGAFGLASYAEHPNDMRGYLDALHAMWADPSQGGGERNPLQPLYAAHNVYCGRVDDSGHERAVVHTAAIPVRLEEDGGTLTLVCDVPDGLSETRVPVTGSKDLPVPRIVEERFESPDGADIVLDIDLLGRPCQTMRTPGPIDGLPAGKTRIVVWEW</sequence>
<organism evidence="7 8">
    <name type="scientific">Bifidobacterium lemurum</name>
    <dbReference type="NCBI Taxonomy" id="1603886"/>
    <lineage>
        <taxon>Bacteria</taxon>
        <taxon>Bacillati</taxon>
        <taxon>Actinomycetota</taxon>
        <taxon>Actinomycetes</taxon>
        <taxon>Bifidobacteriales</taxon>
        <taxon>Bifidobacteriaceae</taxon>
        <taxon>Bifidobacterium</taxon>
    </lineage>
</organism>
<dbReference type="Gene3D" id="2.160.20.10">
    <property type="entry name" value="Single-stranded right-handed beta-helix, Pectin lyase-like"/>
    <property type="match status" value="1"/>
</dbReference>